<name>A0A915JDL3_ROMCU</name>
<dbReference type="PANTHER" id="PTHR12955">
    <property type="entry name" value="SARCOMA ANTIGEN NY-SAR-95-RELATED"/>
    <property type="match status" value="1"/>
</dbReference>
<dbReference type="AlphaFoldDB" id="A0A915JDL3"/>
<proteinExistence type="inferred from homology"/>
<dbReference type="PANTHER" id="PTHR12955:SF1">
    <property type="entry name" value="INTEGRATOR COMPLEX SUBUNIT 13"/>
    <property type="match status" value="1"/>
</dbReference>
<evidence type="ECO:0000256" key="10">
    <source>
        <dbReference type="ARBA" id="ARBA00032585"/>
    </source>
</evidence>
<keyword evidence="8" id="KW-0131">Cell cycle</keyword>
<evidence type="ECO:0000256" key="2">
    <source>
        <dbReference type="ARBA" id="ARBA00004556"/>
    </source>
</evidence>
<dbReference type="Pfam" id="PF10221">
    <property type="entry name" value="Mat89Bb"/>
    <property type="match status" value="1"/>
</dbReference>
<evidence type="ECO:0000256" key="4">
    <source>
        <dbReference type="ARBA" id="ARBA00022490"/>
    </source>
</evidence>
<dbReference type="InterPro" id="IPR019355">
    <property type="entry name" value="Cell_cycle_regulator_Mat89Bb"/>
</dbReference>
<dbReference type="GO" id="GO:0051301">
    <property type="term" value="P:cell division"/>
    <property type="evidence" value="ECO:0007669"/>
    <property type="project" value="UniProtKB-KW"/>
</dbReference>
<evidence type="ECO:0000313" key="14">
    <source>
        <dbReference type="WBParaSite" id="nRc.2.0.1.t24262-RA"/>
    </source>
</evidence>
<comment type="similarity">
    <text evidence="11">Belongs to the Integrator subunit 13 family.</text>
</comment>
<keyword evidence="5" id="KW-0132">Cell division</keyword>
<evidence type="ECO:0000256" key="5">
    <source>
        <dbReference type="ARBA" id="ARBA00022618"/>
    </source>
</evidence>
<dbReference type="GO" id="GO:0032039">
    <property type="term" value="C:integrator complex"/>
    <property type="evidence" value="ECO:0007669"/>
    <property type="project" value="TreeGrafter"/>
</dbReference>
<evidence type="ECO:0000256" key="7">
    <source>
        <dbReference type="ARBA" id="ARBA00023242"/>
    </source>
</evidence>
<keyword evidence="4" id="KW-0963">Cytoplasm</keyword>
<reference evidence="14" key="1">
    <citation type="submission" date="2022-11" db="UniProtKB">
        <authorList>
            <consortium name="WormBaseParasite"/>
        </authorList>
    </citation>
    <scope>IDENTIFICATION</scope>
</reference>
<protein>
    <recommendedName>
        <fullName evidence="3">Protein asunder</fullName>
    </recommendedName>
    <alternativeName>
        <fullName evidence="10">Cell cycle regulator Mat89Bb</fullName>
    </alternativeName>
    <alternativeName>
        <fullName evidence="9">Set apart in position or space protein</fullName>
    </alternativeName>
</protein>
<dbReference type="GO" id="GO:0051642">
    <property type="term" value="P:centrosome localization"/>
    <property type="evidence" value="ECO:0007669"/>
    <property type="project" value="TreeGrafter"/>
</dbReference>
<evidence type="ECO:0000256" key="11">
    <source>
        <dbReference type="ARBA" id="ARBA00061603"/>
    </source>
</evidence>
<evidence type="ECO:0000313" key="13">
    <source>
        <dbReference type="Proteomes" id="UP000887565"/>
    </source>
</evidence>
<dbReference type="OMA" id="HIAIKIN"/>
<comment type="subunit">
    <text evidence="12">Belongs to the multiprotein complex Integrator, at least composed of IntS1, IntS2, IntS3, IntS4, omd/IntS5, IntS6, defl/IntS7, IntS8, IntS9, IntS10, IntS11, IntS12, asun/IntS13, IntS14 and IntS15. The core complex associates with protein phosphatase 2A subunits mts/PP2A and Pp2A-29B, to form the Integrator-PP2A (INTAC) complex.</text>
</comment>
<dbReference type="GO" id="GO:0048471">
    <property type="term" value="C:perinuclear region of cytoplasm"/>
    <property type="evidence" value="ECO:0007669"/>
    <property type="project" value="UniProtKB-SubCell"/>
</dbReference>
<dbReference type="WBParaSite" id="nRc.2.0.1.t24262-RA">
    <property type="protein sequence ID" value="nRc.2.0.1.t24262-RA"/>
    <property type="gene ID" value="nRc.2.0.1.g24262"/>
</dbReference>
<evidence type="ECO:0000256" key="3">
    <source>
        <dbReference type="ARBA" id="ARBA00020501"/>
    </source>
</evidence>
<accession>A0A915JDL3</accession>
<evidence type="ECO:0000256" key="12">
    <source>
        <dbReference type="ARBA" id="ARBA00065185"/>
    </source>
</evidence>
<organism evidence="13 14">
    <name type="scientific">Romanomermis culicivorax</name>
    <name type="common">Nematode worm</name>
    <dbReference type="NCBI Taxonomy" id="13658"/>
    <lineage>
        <taxon>Eukaryota</taxon>
        <taxon>Metazoa</taxon>
        <taxon>Ecdysozoa</taxon>
        <taxon>Nematoda</taxon>
        <taxon>Enoplea</taxon>
        <taxon>Dorylaimia</taxon>
        <taxon>Mermithida</taxon>
        <taxon>Mermithoidea</taxon>
        <taxon>Mermithidae</taxon>
        <taxon>Romanomermis</taxon>
    </lineage>
</organism>
<comment type="subcellular location">
    <subcellularLocation>
        <location evidence="2">Cytoplasm</location>
        <location evidence="2">Perinuclear region</location>
    </subcellularLocation>
    <subcellularLocation>
        <location evidence="1">Nucleus</location>
    </subcellularLocation>
</comment>
<keyword evidence="6" id="KW-0498">Mitosis</keyword>
<dbReference type="Proteomes" id="UP000887565">
    <property type="component" value="Unplaced"/>
</dbReference>
<evidence type="ECO:0000256" key="9">
    <source>
        <dbReference type="ARBA" id="ARBA00030658"/>
    </source>
</evidence>
<evidence type="ECO:0000256" key="6">
    <source>
        <dbReference type="ARBA" id="ARBA00022776"/>
    </source>
</evidence>
<sequence>MDVSYKTVFVLDHGPYFAAKCVQPVDVGAASKFEDSKISKSLWTCCVEVALEYRRIMLDLFQRDTKFIRFVLSDSIGRFLTPDWGEDSNRLENIWFNIFEAGQPDPSVEENCSIINGLSLAVEALIQSTKIQIEQKKNGVPVQNCGRIVVVTHLESSENMIDIHRHVGGLIGSHNKLANYLGDSFSPLNEVEMCFVNIRNEDSKSNNGSEFWKNESRKTMISSILKSEFIELYGGDDLNSAFYSLIQRHFDLTSTTISGVPMKEEKCLSSQSANYDIELLHPRDVHKNLAKRLCE</sequence>
<keyword evidence="13" id="KW-1185">Reference proteome</keyword>
<keyword evidence="7" id="KW-0539">Nucleus</keyword>
<evidence type="ECO:0000256" key="8">
    <source>
        <dbReference type="ARBA" id="ARBA00023306"/>
    </source>
</evidence>
<dbReference type="GO" id="GO:0007346">
    <property type="term" value="P:regulation of mitotic cell cycle"/>
    <property type="evidence" value="ECO:0007669"/>
    <property type="project" value="TreeGrafter"/>
</dbReference>
<evidence type="ECO:0000256" key="1">
    <source>
        <dbReference type="ARBA" id="ARBA00004123"/>
    </source>
</evidence>